<evidence type="ECO:0008006" key="3">
    <source>
        <dbReference type="Google" id="ProtNLM"/>
    </source>
</evidence>
<keyword evidence="2" id="KW-1185">Reference proteome</keyword>
<comment type="caution">
    <text evidence="1">The sequence shown here is derived from an EMBL/GenBank/DDBJ whole genome shotgun (WGS) entry which is preliminary data.</text>
</comment>
<evidence type="ECO:0000313" key="2">
    <source>
        <dbReference type="Proteomes" id="UP000321532"/>
    </source>
</evidence>
<dbReference type="EMBL" id="BJYS01000043">
    <property type="protein sequence ID" value="GEO06740.1"/>
    <property type="molecule type" value="Genomic_DNA"/>
</dbReference>
<dbReference type="RefSeq" id="WP_146903411.1">
    <property type="nucleotide sequence ID" value="NZ_BJYS01000043.1"/>
</dbReference>
<evidence type="ECO:0000313" key="1">
    <source>
        <dbReference type="EMBL" id="GEO06740.1"/>
    </source>
</evidence>
<accession>A0A512B462</accession>
<reference evidence="1 2" key="1">
    <citation type="submission" date="2019-07" db="EMBL/GenBank/DDBJ databases">
        <title>Whole genome shotgun sequence of Adhaeribacter aerolatus NBRC 106133.</title>
        <authorList>
            <person name="Hosoyama A."/>
            <person name="Uohara A."/>
            <person name="Ohji S."/>
            <person name="Ichikawa N."/>
        </authorList>
    </citation>
    <scope>NUCLEOTIDE SEQUENCE [LARGE SCALE GENOMIC DNA]</scope>
    <source>
        <strain evidence="1 2">NBRC 106133</strain>
    </source>
</reference>
<proteinExistence type="predicted"/>
<sequence length="91" mass="10622">MYETVYKPIDETFYSVLEDLAARRKYCRVQYFTDIHEFITARAVVNGIVAEAGEEYLTLATGEKIRLDRLYSVDENFAPGFENYHEFSCDC</sequence>
<gene>
    <name evidence="1" type="ORF">AAE02nite_44040</name>
</gene>
<dbReference type="Proteomes" id="UP000321532">
    <property type="component" value="Unassembled WGS sequence"/>
</dbReference>
<dbReference type="OrthoDB" id="5344363at2"/>
<name>A0A512B462_9BACT</name>
<protein>
    <recommendedName>
        <fullName evidence="3">Rho-binding antiterminator</fullName>
    </recommendedName>
</protein>
<organism evidence="1 2">
    <name type="scientific">Adhaeribacter aerolatus</name>
    <dbReference type="NCBI Taxonomy" id="670289"/>
    <lineage>
        <taxon>Bacteria</taxon>
        <taxon>Pseudomonadati</taxon>
        <taxon>Bacteroidota</taxon>
        <taxon>Cytophagia</taxon>
        <taxon>Cytophagales</taxon>
        <taxon>Hymenobacteraceae</taxon>
        <taxon>Adhaeribacter</taxon>
    </lineage>
</organism>
<dbReference type="AlphaFoldDB" id="A0A512B462"/>